<dbReference type="EMBL" id="QUOU01000001">
    <property type="protein sequence ID" value="REL27666.1"/>
    <property type="molecule type" value="Genomic_DNA"/>
</dbReference>
<dbReference type="PROSITE" id="PS51257">
    <property type="entry name" value="PROKAR_LIPOPROTEIN"/>
    <property type="match status" value="1"/>
</dbReference>
<proteinExistence type="inferred from homology"/>
<dbReference type="PANTHER" id="PTHR42881">
    <property type="entry name" value="PROLYL ENDOPEPTIDASE"/>
    <property type="match status" value="1"/>
</dbReference>
<dbReference type="OrthoDB" id="9801421at2"/>
<evidence type="ECO:0000256" key="5">
    <source>
        <dbReference type="ARBA" id="ARBA00022801"/>
    </source>
</evidence>
<dbReference type="Pfam" id="PF00326">
    <property type="entry name" value="Peptidase_S9"/>
    <property type="match status" value="1"/>
</dbReference>
<dbReference type="AlphaFoldDB" id="A0A3E0TSP6"/>
<dbReference type="GO" id="GO:0004252">
    <property type="term" value="F:serine-type endopeptidase activity"/>
    <property type="evidence" value="ECO:0007669"/>
    <property type="project" value="UniProtKB-EC"/>
</dbReference>
<evidence type="ECO:0000256" key="2">
    <source>
        <dbReference type="ARBA" id="ARBA00005228"/>
    </source>
</evidence>
<dbReference type="SUPFAM" id="SSF53474">
    <property type="entry name" value="alpha/beta-Hydrolases"/>
    <property type="match status" value="1"/>
</dbReference>
<dbReference type="SUPFAM" id="SSF50993">
    <property type="entry name" value="Peptidase/esterase 'gauge' domain"/>
    <property type="match status" value="1"/>
</dbReference>
<dbReference type="InterPro" id="IPR023302">
    <property type="entry name" value="Pept_S9A_N"/>
</dbReference>
<evidence type="ECO:0000256" key="1">
    <source>
        <dbReference type="ARBA" id="ARBA00001070"/>
    </source>
</evidence>
<evidence type="ECO:0000313" key="9">
    <source>
        <dbReference type="EMBL" id="REL27666.1"/>
    </source>
</evidence>
<gene>
    <name evidence="9" type="ORF">DXX93_14615</name>
</gene>
<sequence>MNKKFTGLVSVSVLTAGLIAGCSGLDNSEKVMKQTVQADSSVDNASFDRKAYPITRKGEVVDTYFGKDVADPYRWLEDDRSEETGAWVKTQNQVTFNYLDRIPYREQLKERLADLWNYEKVGAPFKEGKYTYFYKNDGLQNQYVVYRMVEGGEPEVFLDPNSFSEDGTTSLAQLSFSKDGSIAAYSISEGGSDWRKIIIIDAETKKVLEAPLVDVKFSGISWVGNKGFYYSSYDKPEGSELSAKTDQHKLYYHELGTSQANDPVIFGATEEEKRRYVAGYVTEDDNYLLISGATSTSGNDLYLKDLTRPNSPLVTILDNFDSDTYVIENQGSKLYLVTNLNAPNKKVVTVDASKPSPEHWQDLIAETDDVLTVSTGAGYFFAEYMADAISKVYQYDYRGNKVREIALPGPGSASEIDGKKDDKELYFSFTNYKTPGTIYKLTPDTGKVDVYRESGAKFDSNDYVSKQVFYTSKDGTKVPMMITHKKGLELNGKNPTILYGYGGFNVSLTPYFSVTRAVWMEQGGIYAVANLRGGGEYGKAWHKAGTQLQKQNVFDDFIAAGEYLIDQNYTSSDYLAVNGGSNGGLLVGAVMTQRPDLMKVALPAVGVLDMLRYHTFTAGAGWAYDYGTAEQSEAMFEYLKGYSPVHNVKAGVSYPATLVTTGDHDDRVVPAHSFKFAAELQAKQAGSAPTMIRIETNAGHGAGTPVSKTIEQYADIYAFTLFNMGFSELPK</sequence>
<dbReference type="FunFam" id="3.40.50.1820:FF:000005">
    <property type="entry name" value="Prolyl endopeptidase"/>
    <property type="match status" value="1"/>
</dbReference>
<dbReference type="GO" id="GO:0005829">
    <property type="term" value="C:cytosol"/>
    <property type="evidence" value="ECO:0007669"/>
    <property type="project" value="TreeGrafter"/>
</dbReference>
<comment type="catalytic activity">
    <reaction evidence="1">
        <text>Hydrolysis of Pro-|-Xaa &gt;&gt; Ala-|-Xaa in oligopeptides.</text>
        <dbReference type="EC" id="3.4.21.26"/>
    </reaction>
</comment>
<comment type="similarity">
    <text evidence="2">Belongs to the peptidase S9A family.</text>
</comment>
<dbReference type="Gene3D" id="3.40.50.1820">
    <property type="entry name" value="alpha/beta hydrolase"/>
    <property type="match status" value="1"/>
</dbReference>
<evidence type="ECO:0000259" key="7">
    <source>
        <dbReference type="Pfam" id="PF00326"/>
    </source>
</evidence>
<evidence type="ECO:0000313" key="10">
    <source>
        <dbReference type="Proteomes" id="UP000256478"/>
    </source>
</evidence>
<evidence type="ECO:0000256" key="3">
    <source>
        <dbReference type="ARBA" id="ARBA00011897"/>
    </source>
</evidence>
<dbReference type="InterPro" id="IPR002471">
    <property type="entry name" value="Pept_S9_AS"/>
</dbReference>
<dbReference type="InterPro" id="IPR001375">
    <property type="entry name" value="Peptidase_S9_cat"/>
</dbReference>
<dbReference type="Pfam" id="PF02897">
    <property type="entry name" value="Peptidase_S9_N"/>
    <property type="match status" value="1"/>
</dbReference>
<dbReference type="InterPro" id="IPR051167">
    <property type="entry name" value="Prolyl_oligopep/macrocyclase"/>
</dbReference>
<keyword evidence="5" id="KW-0378">Hydrolase</keyword>
<accession>A0A3E0TSP6</accession>
<name>A0A3E0TSP6_9GAMM</name>
<dbReference type="EC" id="3.4.21.26" evidence="3"/>
<dbReference type="PANTHER" id="PTHR42881:SF2">
    <property type="entry name" value="PROLYL ENDOPEPTIDASE"/>
    <property type="match status" value="1"/>
</dbReference>
<dbReference type="PRINTS" id="PR00862">
    <property type="entry name" value="PROLIGOPTASE"/>
</dbReference>
<organism evidence="9 10">
    <name type="scientific">Thalassotalea euphylliae</name>
    <dbReference type="NCBI Taxonomy" id="1655234"/>
    <lineage>
        <taxon>Bacteria</taxon>
        <taxon>Pseudomonadati</taxon>
        <taxon>Pseudomonadota</taxon>
        <taxon>Gammaproteobacteria</taxon>
        <taxon>Alteromonadales</taxon>
        <taxon>Colwelliaceae</taxon>
        <taxon>Thalassotalea</taxon>
    </lineage>
</organism>
<dbReference type="InterPro" id="IPR029058">
    <property type="entry name" value="AB_hydrolase_fold"/>
</dbReference>
<protein>
    <recommendedName>
        <fullName evidence="3">prolyl oligopeptidase</fullName>
        <ecNumber evidence="3">3.4.21.26</ecNumber>
    </recommendedName>
</protein>
<keyword evidence="6" id="KW-0720">Serine protease</keyword>
<dbReference type="Gene3D" id="2.130.10.120">
    <property type="entry name" value="Prolyl oligopeptidase, N-terminal domain"/>
    <property type="match status" value="1"/>
</dbReference>
<dbReference type="InterPro" id="IPR002470">
    <property type="entry name" value="Peptidase_S9A"/>
</dbReference>
<dbReference type="Proteomes" id="UP000256478">
    <property type="component" value="Unassembled WGS sequence"/>
</dbReference>
<dbReference type="GO" id="GO:0006508">
    <property type="term" value="P:proteolysis"/>
    <property type="evidence" value="ECO:0007669"/>
    <property type="project" value="UniProtKB-KW"/>
</dbReference>
<evidence type="ECO:0000256" key="6">
    <source>
        <dbReference type="ARBA" id="ARBA00022825"/>
    </source>
</evidence>
<evidence type="ECO:0000256" key="4">
    <source>
        <dbReference type="ARBA" id="ARBA00022670"/>
    </source>
</evidence>
<evidence type="ECO:0000259" key="8">
    <source>
        <dbReference type="Pfam" id="PF02897"/>
    </source>
</evidence>
<feature type="domain" description="Peptidase S9A N-terminal" evidence="8">
    <location>
        <begin position="53"/>
        <end position="453"/>
    </location>
</feature>
<dbReference type="PROSITE" id="PS00708">
    <property type="entry name" value="PRO_ENDOPEP_SER"/>
    <property type="match status" value="1"/>
</dbReference>
<comment type="caution">
    <text evidence="9">The sequence shown here is derived from an EMBL/GenBank/DDBJ whole genome shotgun (WGS) entry which is preliminary data.</text>
</comment>
<dbReference type="GO" id="GO:0070012">
    <property type="term" value="F:oligopeptidase activity"/>
    <property type="evidence" value="ECO:0007669"/>
    <property type="project" value="TreeGrafter"/>
</dbReference>
<reference evidence="9 10" key="1">
    <citation type="submission" date="2018-08" db="EMBL/GenBank/DDBJ databases">
        <title>Thalassotalea euphylliae genome.</title>
        <authorList>
            <person name="Summers S."/>
            <person name="Rice S.A."/>
            <person name="Freckelton M.L."/>
            <person name="Nedved B.T."/>
            <person name="Hadfield M.G."/>
        </authorList>
    </citation>
    <scope>NUCLEOTIDE SEQUENCE [LARGE SCALE GENOMIC DNA]</scope>
    <source>
        <strain evidence="9 10">H1</strain>
    </source>
</reference>
<keyword evidence="4" id="KW-0645">Protease</keyword>
<feature type="domain" description="Peptidase S9 prolyl oligopeptidase catalytic" evidence="7">
    <location>
        <begin position="511"/>
        <end position="721"/>
    </location>
</feature>